<proteinExistence type="predicted"/>
<evidence type="ECO:0000256" key="1">
    <source>
        <dbReference type="SAM" id="MobiDB-lite"/>
    </source>
</evidence>
<name>A0AAV2JAT9_KNICA</name>
<gene>
    <name evidence="2" type="ORF">KC01_LOCUS6394</name>
</gene>
<evidence type="ECO:0000313" key="2">
    <source>
        <dbReference type="EMBL" id="CAL1574694.1"/>
    </source>
</evidence>
<protein>
    <submittedName>
        <fullName evidence="2">Uncharacterized protein</fullName>
    </submittedName>
</protein>
<keyword evidence="3" id="KW-1185">Reference proteome</keyword>
<feature type="region of interest" description="Disordered" evidence="1">
    <location>
        <begin position="1"/>
        <end position="87"/>
    </location>
</feature>
<evidence type="ECO:0000313" key="3">
    <source>
        <dbReference type="Proteomes" id="UP001497482"/>
    </source>
</evidence>
<dbReference type="EMBL" id="OZ035834">
    <property type="protein sequence ID" value="CAL1574694.1"/>
    <property type="molecule type" value="Genomic_DNA"/>
</dbReference>
<organism evidence="2 3">
    <name type="scientific">Knipowitschia caucasica</name>
    <name type="common">Caucasian dwarf goby</name>
    <name type="synonym">Pomatoschistus caucasicus</name>
    <dbReference type="NCBI Taxonomy" id="637954"/>
    <lineage>
        <taxon>Eukaryota</taxon>
        <taxon>Metazoa</taxon>
        <taxon>Chordata</taxon>
        <taxon>Craniata</taxon>
        <taxon>Vertebrata</taxon>
        <taxon>Euteleostomi</taxon>
        <taxon>Actinopterygii</taxon>
        <taxon>Neopterygii</taxon>
        <taxon>Teleostei</taxon>
        <taxon>Neoteleostei</taxon>
        <taxon>Acanthomorphata</taxon>
        <taxon>Gobiaria</taxon>
        <taxon>Gobiiformes</taxon>
        <taxon>Gobioidei</taxon>
        <taxon>Gobiidae</taxon>
        <taxon>Gobiinae</taxon>
        <taxon>Knipowitschia</taxon>
    </lineage>
</organism>
<feature type="compositionally biased region" description="Basic and acidic residues" evidence="1">
    <location>
        <begin position="58"/>
        <end position="70"/>
    </location>
</feature>
<feature type="compositionally biased region" description="Basic and acidic residues" evidence="1">
    <location>
        <begin position="20"/>
        <end position="31"/>
    </location>
</feature>
<dbReference type="AlphaFoldDB" id="A0AAV2JAT9"/>
<accession>A0AAV2JAT9</accession>
<sequence>MRAGLRAGSRVGHPRSTQRAGEERHSRDLEWARSAAARGRGMREWSRTGGRGSPGGAADKKQGTAEEARCGGEPPLPSDGKAQVFTN</sequence>
<dbReference type="Proteomes" id="UP001497482">
    <property type="component" value="Chromosome 12"/>
</dbReference>
<reference evidence="2 3" key="1">
    <citation type="submission" date="2024-04" db="EMBL/GenBank/DDBJ databases">
        <authorList>
            <person name="Waldvogel A.-M."/>
            <person name="Schoenle A."/>
        </authorList>
    </citation>
    <scope>NUCLEOTIDE SEQUENCE [LARGE SCALE GENOMIC DNA]</scope>
</reference>